<dbReference type="RefSeq" id="WP_229889826.1">
    <property type="nucleotide sequence ID" value="NZ_BMTK01000005.1"/>
</dbReference>
<dbReference type="AlphaFoldDB" id="A0A7W7PTT6"/>
<proteinExistence type="predicted"/>
<dbReference type="EMBL" id="JACHJI010000009">
    <property type="protein sequence ID" value="MBB4901159.1"/>
    <property type="molecule type" value="Genomic_DNA"/>
</dbReference>
<protein>
    <recommendedName>
        <fullName evidence="3">Lipocalin-like domain-containing protein</fullName>
    </recommendedName>
</protein>
<sequence>MLSLIGLFALVRCGANEGGELSPAQVTGVWTGADGGRVEFGADGRFEMSGIPRSAVVFAFTDPPPGEGKLSGGGEWELADGDRSGTVELGFDAGGSFSDDSQSALLEVKETGDRPVLYFAVDPDKEYGYEVRRVRSDE</sequence>
<keyword evidence="2" id="KW-1185">Reference proteome</keyword>
<dbReference type="Proteomes" id="UP000579523">
    <property type="component" value="Unassembled WGS sequence"/>
</dbReference>
<name>A0A7W7PTT6_9ACTN</name>
<evidence type="ECO:0000313" key="2">
    <source>
        <dbReference type="Proteomes" id="UP000579523"/>
    </source>
</evidence>
<reference evidence="1 2" key="1">
    <citation type="submission" date="2020-08" db="EMBL/GenBank/DDBJ databases">
        <title>Genomic Encyclopedia of Type Strains, Phase III (KMG-III): the genomes of soil and plant-associated and newly described type strains.</title>
        <authorList>
            <person name="Whitman W."/>
        </authorList>
    </citation>
    <scope>NUCLEOTIDE SEQUENCE [LARGE SCALE GENOMIC DNA]</scope>
    <source>
        <strain evidence="1 2">CECT 3273</strain>
    </source>
</reference>
<evidence type="ECO:0008006" key="3">
    <source>
        <dbReference type="Google" id="ProtNLM"/>
    </source>
</evidence>
<comment type="caution">
    <text evidence="1">The sequence shown here is derived from an EMBL/GenBank/DDBJ whole genome shotgun (WGS) entry which is preliminary data.</text>
</comment>
<gene>
    <name evidence="1" type="ORF">FHS37_005239</name>
</gene>
<accession>A0A7W7PTT6</accession>
<evidence type="ECO:0000313" key="1">
    <source>
        <dbReference type="EMBL" id="MBB4901159.1"/>
    </source>
</evidence>
<organism evidence="1 2">
    <name type="scientific">Streptomyces griseomycini</name>
    <dbReference type="NCBI Taxonomy" id="66895"/>
    <lineage>
        <taxon>Bacteria</taxon>
        <taxon>Bacillati</taxon>
        <taxon>Actinomycetota</taxon>
        <taxon>Actinomycetes</taxon>
        <taxon>Kitasatosporales</taxon>
        <taxon>Streptomycetaceae</taxon>
        <taxon>Streptomyces</taxon>
    </lineage>
</organism>